<reference evidence="2 3" key="1">
    <citation type="journal article" date="2010" name="Nature">
        <title>The sequence and de novo assembly of the giant panda genome.</title>
        <authorList>
            <person name="Li R."/>
            <person name="Fan W."/>
            <person name="Tian G."/>
            <person name="Zhu H."/>
            <person name="He L."/>
            <person name="Cai J."/>
            <person name="Huang Q."/>
            <person name="Cai Q."/>
            <person name="Li B."/>
            <person name="Bai Y."/>
            <person name="Zhang Z."/>
            <person name="Zhang Y."/>
            <person name="Wang W."/>
            <person name="Li J."/>
            <person name="Wei F."/>
            <person name="Li H."/>
            <person name="Jian M."/>
            <person name="Li J."/>
            <person name="Zhang Z."/>
            <person name="Nielsen R."/>
            <person name="Li D."/>
            <person name="Gu W."/>
            <person name="Yang Z."/>
            <person name="Xuan Z."/>
            <person name="Ryder O.A."/>
            <person name="Leung F.C."/>
            <person name="Zhou Y."/>
            <person name="Cao J."/>
            <person name="Sun X."/>
            <person name="Fu Y."/>
            <person name="Fang X."/>
            <person name="Guo X."/>
            <person name="Wang B."/>
            <person name="Hou R."/>
            <person name="Shen F."/>
            <person name="Mu B."/>
            <person name="Ni P."/>
            <person name="Lin R."/>
            <person name="Qian W."/>
            <person name="Wang G."/>
            <person name="Yu C."/>
            <person name="Nie W."/>
            <person name="Wang J."/>
            <person name="Wu Z."/>
            <person name="Liang H."/>
            <person name="Min J."/>
            <person name="Wu Q."/>
            <person name="Cheng S."/>
            <person name="Ruan J."/>
            <person name="Wang M."/>
            <person name="Shi Z."/>
            <person name="Wen M."/>
            <person name="Liu B."/>
            <person name="Ren X."/>
            <person name="Zheng H."/>
            <person name="Dong D."/>
            <person name="Cook K."/>
            <person name="Shan G."/>
            <person name="Zhang H."/>
            <person name="Kosiol C."/>
            <person name="Xie X."/>
            <person name="Lu Z."/>
            <person name="Zheng H."/>
            <person name="Li Y."/>
            <person name="Steiner C.C."/>
            <person name="Lam T.T."/>
            <person name="Lin S."/>
            <person name="Zhang Q."/>
            <person name="Li G."/>
            <person name="Tian J."/>
            <person name="Gong T."/>
            <person name="Liu H."/>
            <person name="Zhang D."/>
            <person name="Fang L."/>
            <person name="Ye C."/>
            <person name="Zhang J."/>
            <person name="Hu W."/>
            <person name="Xu A."/>
            <person name="Ren Y."/>
            <person name="Zhang G."/>
            <person name="Bruford M.W."/>
            <person name="Li Q."/>
            <person name="Ma L."/>
            <person name="Guo Y."/>
            <person name="An N."/>
            <person name="Hu Y."/>
            <person name="Zheng Y."/>
            <person name="Shi Y."/>
            <person name="Li Z."/>
            <person name="Liu Q."/>
            <person name="Chen Y."/>
            <person name="Zhao J."/>
            <person name="Qu N."/>
            <person name="Zhao S."/>
            <person name="Tian F."/>
            <person name="Wang X."/>
            <person name="Wang H."/>
            <person name="Xu L."/>
            <person name="Liu X."/>
            <person name="Vinar T."/>
            <person name="Wang Y."/>
            <person name="Lam T.W."/>
            <person name="Yiu S.M."/>
            <person name="Liu S."/>
            <person name="Zhang H."/>
            <person name="Li D."/>
            <person name="Huang Y."/>
            <person name="Wang X."/>
            <person name="Yang G."/>
            <person name="Jiang Z."/>
            <person name="Wang J."/>
            <person name="Qin N."/>
            <person name="Li L."/>
            <person name="Li J."/>
            <person name="Bolund L."/>
            <person name="Kristiansen K."/>
            <person name="Wong G.K."/>
            <person name="Olson M."/>
            <person name="Zhang X."/>
            <person name="Li S."/>
            <person name="Yang H."/>
            <person name="Wang J."/>
            <person name="Wang J."/>
        </authorList>
    </citation>
    <scope>NUCLEOTIDE SEQUENCE [LARGE SCALE GENOMIC DNA]</scope>
</reference>
<dbReference type="InParanoid" id="A0A7N5JLS6"/>
<sequence>MHPLKWACPPAVTPSKAHRCGGVGRRRWNGEDGIRTLISEGGVLDWAFQGGGGGESGPEACQRGASSPHPRGGSGFPPRLWVTKAVARRLVEKRCCPETAAATLERAARGVQQVSPRPGWWAWARAPTATSASARGVWPPPPVRDPRGTRPFFPLGGGASRLRAAPASLDQDRSSQFTKTSAAFGRLLPLSQESTFHSISWAITGWDGIRSAAATFCGRREKGQRNTLGWKEKGTAMLLNTIGLSMAGYQLWSPWTPLDESFQWLRHTTPIPSSKHPFRASPCFPHTPSDLEVQVCFQEVTLVLDSPFLEPGVSPKLPCHTSEPRTMNNNKGLVRKPQPVRLSGVDSVFGRVITAQPPKWTGTFRVSDKSAFCKIISRENQWPTGLKEPQIQMTVTMCKQMLRSILLLYATYKKCTFALQHSK</sequence>
<dbReference type="InterPro" id="IPR027966">
    <property type="entry name" value="FANCD2OS"/>
</dbReference>
<reference evidence="2" key="3">
    <citation type="submission" date="2025-09" db="UniProtKB">
        <authorList>
            <consortium name="Ensembl"/>
        </authorList>
    </citation>
    <scope>IDENTIFICATION</scope>
</reference>
<dbReference type="Proteomes" id="UP000008912">
    <property type="component" value="Unassembled WGS sequence"/>
</dbReference>
<dbReference type="Ensembl" id="ENSAMET00000038343.1">
    <property type="protein sequence ID" value="ENSAMEP00000027268.1"/>
    <property type="gene ID" value="ENSAMEG00000028913.1"/>
</dbReference>
<dbReference type="GeneTree" id="ENSGT00390000000631"/>
<evidence type="ECO:0000313" key="2">
    <source>
        <dbReference type="Ensembl" id="ENSAMEP00000027268.1"/>
    </source>
</evidence>
<evidence type="ECO:0000256" key="1">
    <source>
        <dbReference type="SAM" id="MobiDB-lite"/>
    </source>
</evidence>
<dbReference type="PANTHER" id="PTHR31036">
    <property type="entry name" value="FANCD2 OPPOSITE STRAND PROTEIN"/>
    <property type="match status" value="1"/>
</dbReference>
<organism evidence="2 3">
    <name type="scientific">Ailuropoda melanoleuca</name>
    <name type="common">Giant panda</name>
    <dbReference type="NCBI Taxonomy" id="9646"/>
    <lineage>
        <taxon>Eukaryota</taxon>
        <taxon>Metazoa</taxon>
        <taxon>Chordata</taxon>
        <taxon>Craniata</taxon>
        <taxon>Vertebrata</taxon>
        <taxon>Euteleostomi</taxon>
        <taxon>Mammalia</taxon>
        <taxon>Eutheria</taxon>
        <taxon>Laurasiatheria</taxon>
        <taxon>Carnivora</taxon>
        <taxon>Caniformia</taxon>
        <taxon>Ursidae</taxon>
        <taxon>Ailuropoda</taxon>
    </lineage>
</organism>
<reference evidence="2" key="2">
    <citation type="submission" date="2025-08" db="UniProtKB">
        <authorList>
            <consortium name="Ensembl"/>
        </authorList>
    </citation>
    <scope>IDENTIFICATION</scope>
</reference>
<dbReference type="AlphaFoldDB" id="A0A7N5JLS6"/>
<keyword evidence="3" id="KW-1185">Reference proteome</keyword>
<dbReference type="Pfam" id="PF15124">
    <property type="entry name" value="FANCD2OS"/>
    <property type="match status" value="1"/>
</dbReference>
<gene>
    <name evidence="2" type="primary">FANCD2OS</name>
</gene>
<proteinExistence type="predicted"/>
<dbReference type="PANTHER" id="PTHR31036:SF0">
    <property type="entry name" value="FANCD2 OPPOSITE STRAND PROTEIN"/>
    <property type="match status" value="1"/>
</dbReference>
<protein>
    <submittedName>
        <fullName evidence="2">FANCD2 opposite strand</fullName>
    </submittedName>
</protein>
<accession>A0A7N5JLS6</accession>
<feature type="region of interest" description="Disordered" evidence="1">
    <location>
        <begin position="48"/>
        <end position="78"/>
    </location>
</feature>
<name>A0A7N5JLS6_AILME</name>
<evidence type="ECO:0000313" key="3">
    <source>
        <dbReference type="Proteomes" id="UP000008912"/>
    </source>
</evidence>